<accession>A0A5C0XNL1</accession>
<dbReference type="InterPro" id="IPR033469">
    <property type="entry name" value="CYTH-like_dom_sf"/>
</dbReference>
<protein>
    <submittedName>
        <fullName evidence="2">CYTH domain-containing protein</fullName>
    </submittedName>
</protein>
<evidence type="ECO:0000313" key="3">
    <source>
        <dbReference type="Proteomes" id="UP000324354"/>
    </source>
</evidence>
<dbReference type="RefSeq" id="WP_011011996.1">
    <property type="nucleotide sequence ID" value="NC_003413.1"/>
</dbReference>
<dbReference type="Proteomes" id="UP000324354">
    <property type="component" value="Chromosome"/>
</dbReference>
<feature type="domain" description="CYTH" evidence="1">
    <location>
        <begin position="1"/>
        <end position="165"/>
    </location>
</feature>
<dbReference type="PANTHER" id="PTHR21028:SF2">
    <property type="entry name" value="CYTH DOMAIN-CONTAINING PROTEIN"/>
    <property type="match status" value="1"/>
</dbReference>
<organism evidence="2 3">
    <name type="scientific">Pyrococcus furiosus (strain ATCC 43587 / DSM 3638 / JCM 8422 / Vc1)</name>
    <dbReference type="NCBI Taxonomy" id="186497"/>
    <lineage>
        <taxon>Archaea</taxon>
        <taxon>Methanobacteriati</taxon>
        <taxon>Methanobacteriota</taxon>
        <taxon>Thermococci</taxon>
        <taxon>Thermococcales</taxon>
        <taxon>Thermococcaceae</taxon>
        <taxon>Pyrococcus</taxon>
    </lineage>
</organism>
<dbReference type="CDD" id="cd07890">
    <property type="entry name" value="CYTH-like_AC_IV-like"/>
    <property type="match status" value="1"/>
</dbReference>
<gene>
    <name evidence="2" type="ORF">PFDSM3638_04325</name>
</gene>
<reference evidence="2 3" key="1">
    <citation type="submission" date="2017-08" db="EMBL/GenBank/DDBJ databases">
        <title>Resequencing and Reannotation of the genome of Pyrococcus furiosus type strain DSM3638.</title>
        <authorList>
            <person name="Reichelt R.M."/>
            <person name="Bunk B."/>
        </authorList>
    </citation>
    <scope>NUCLEOTIDE SEQUENCE [LARGE SCALE GENOMIC DNA]</scope>
    <source>
        <strain evidence="2 3">DSM 3638</strain>
    </source>
</reference>
<evidence type="ECO:0000313" key="2">
    <source>
        <dbReference type="EMBL" id="QEK78537.1"/>
    </source>
</evidence>
<sequence>MEVEIKFKIKLEDFLHTLNTFNPEFVRYEEQEDVYFEVPRPKLLRIRGVHNLKKYYLTFKEILDENNEEFYEVEFEIGDFEKAVEVFKRLGFKIQATIKKKRWVYKLNGVTLEVNRVEGIGDFVDIEVISDSPEEAKEKIWEVAKMLGLKEEDVEPRLYLELINELSGRSS</sequence>
<name>A0A5C0XNL1_PYRFU</name>
<proteinExistence type="predicted"/>
<dbReference type="Pfam" id="PF01928">
    <property type="entry name" value="CYTH"/>
    <property type="match status" value="1"/>
</dbReference>
<dbReference type="SMR" id="A0A5C0XNL1"/>
<dbReference type="GeneID" id="41712673"/>
<dbReference type="SUPFAM" id="SSF55154">
    <property type="entry name" value="CYTH-like phosphatases"/>
    <property type="match status" value="1"/>
</dbReference>
<dbReference type="GeneID" id="13301462"/>
<dbReference type="OrthoDB" id="46040at2157"/>
<dbReference type="PROSITE" id="PS51707">
    <property type="entry name" value="CYTH"/>
    <property type="match status" value="1"/>
</dbReference>
<dbReference type="InterPro" id="IPR023577">
    <property type="entry name" value="CYTH_domain"/>
</dbReference>
<dbReference type="AlphaFoldDB" id="A0A5C0XNL1"/>
<dbReference type="InterPro" id="IPR008173">
    <property type="entry name" value="Adenylyl_cyclase_CyaB"/>
</dbReference>
<dbReference type="SMART" id="SM01118">
    <property type="entry name" value="CYTH"/>
    <property type="match status" value="1"/>
</dbReference>
<evidence type="ECO:0000259" key="1">
    <source>
        <dbReference type="PROSITE" id="PS51707"/>
    </source>
</evidence>
<dbReference type="NCBIfam" id="TIGR00318">
    <property type="entry name" value="cyaB"/>
    <property type="match status" value="1"/>
</dbReference>
<dbReference type="EMBL" id="CP023154">
    <property type="protein sequence ID" value="QEK78537.1"/>
    <property type="molecule type" value="Genomic_DNA"/>
</dbReference>
<dbReference type="Gene3D" id="2.40.320.10">
    <property type="entry name" value="Hypothetical Protein Pfu-838710-001"/>
    <property type="match status" value="1"/>
</dbReference>
<dbReference type="PANTHER" id="PTHR21028">
    <property type="entry name" value="SI:CH211-156B7.4"/>
    <property type="match status" value="1"/>
</dbReference>